<feature type="coiled-coil region" evidence="1">
    <location>
        <begin position="151"/>
        <end position="192"/>
    </location>
</feature>
<evidence type="ECO:0000259" key="3">
    <source>
        <dbReference type="PROSITE" id="PS51194"/>
    </source>
</evidence>
<dbReference type="RefSeq" id="WP_107726734.1">
    <property type="nucleotide sequence ID" value="NZ_PZZP01000001.1"/>
</dbReference>
<protein>
    <submittedName>
        <fullName evidence="4">Type I restriction enzyme R subunit</fullName>
    </submittedName>
</protein>
<dbReference type="InterPro" id="IPR001650">
    <property type="entry name" value="Helicase_C-like"/>
</dbReference>
<dbReference type="Proteomes" id="UP000241639">
    <property type="component" value="Unassembled WGS sequence"/>
</dbReference>
<dbReference type="InterPro" id="IPR050742">
    <property type="entry name" value="Helicase_Restrict-Modif_Enz"/>
</dbReference>
<feature type="domain" description="Helicase ATP-binding" evidence="2">
    <location>
        <begin position="361"/>
        <end position="519"/>
    </location>
</feature>
<dbReference type="SMART" id="SM00487">
    <property type="entry name" value="DEXDc"/>
    <property type="match status" value="1"/>
</dbReference>
<keyword evidence="5" id="KW-1185">Reference proteome</keyword>
<dbReference type="GO" id="GO:0005524">
    <property type="term" value="F:ATP binding"/>
    <property type="evidence" value="ECO:0007669"/>
    <property type="project" value="UniProtKB-KW"/>
</dbReference>
<dbReference type="InterPro" id="IPR014001">
    <property type="entry name" value="Helicase_ATP-bd"/>
</dbReference>
<feature type="domain" description="Helicase C-terminal" evidence="3">
    <location>
        <begin position="599"/>
        <end position="769"/>
    </location>
</feature>
<dbReference type="PANTHER" id="PTHR47396">
    <property type="entry name" value="TYPE I RESTRICTION ENZYME ECOKI R PROTEIN"/>
    <property type="match status" value="1"/>
</dbReference>
<dbReference type="GO" id="GO:0009307">
    <property type="term" value="P:DNA restriction-modification system"/>
    <property type="evidence" value="ECO:0007669"/>
    <property type="project" value="UniProtKB-KW"/>
</dbReference>
<dbReference type="OrthoDB" id="9802848at2"/>
<dbReference type="GO" id="GO:0003677">
    <property type="term" value="F:DNA binding"/>
    <property type="evidence" value="ECO:0007669"/>
    <property type="project" value="UniProtKB-KW"/>
</dbReference>
<dbReference type="InterPro" id="IPR006935">
    <property type="entry name" value="Helicase/UvrB_N"/>
</dbReference>
<dbReference type="Pfam" id="PF04851">
    <property type="entry name" value="ResIII"/>
    <property type="match status" value="1"/>
</dbReference>
<dbReference type="GO" id="GO:0005829">
    <property type="term" value="C:cytosol"/>
    <property type="evidence" value="ECO:0007669"/>
    <property type="project" value="TreeGrafter"/>
</dbReference>
<dbReference type="Pfam" id="PF00271">
    <property type="entry name" value="Helicase_C"/>
    <property type="match status" value="1"/>
</dbReference>
<dbReference type="Gene3D" id="3.40.50.300">
    <property type="entry name" value="P-loop containing nucleotide triphosphate hydrolases"/>
    <property type="match status" value="2"/>
</dbReference>
<dbReference type="Pfam" id="PF04313">
    <property type="entry name" value="HSDR_N"/>
    <property type="match status" value="1"/>
</dbReference>
<dbReference type="Gene3D" id="3.90.1570.30">
    <property type="match status" value="1"/>
</dbReference>
<dbReference type="AlphaFoldDB" id="A0A2T4ZCJ7"/>
<organism evidence="4 5">
    <name type="scientific">Desmospora activa DSM 45169</name>
    <dbReference type="NCBI Taxonomy" id="1121389"/>
    <lineage>
        <taxon>Bacteria</taxon>
        <taxon>Bacillati</taxon>
        <taxon>Bacillota</taxon>
        <taxon>Bacilli</taxon>
        <taxon>Bacillales</taxon>
        <taxon>Thermoactinomycetaceae</taxon>
        <taxon>Desmospora</taxon>
    </lineage>
</organism>
<dbReference type="SUPFAM" id="SSF52540">
    <property type="entry name" value="P-loop containing nucleoside triphosphate hydrolases"/>
    <property type="match status" value="1"/>
</dbReference>
<evidence type="ECO:0000259" key="2">
    <source>
        <dbReference type="PROSITE" id="PS51192"/>
    </source>
</evidence>
<evidence type="ECO:0000256" key="1">
    <source>
        <dbReference type="SAM" id="Coils"/>
    </source>
</evidence>
<evidence type="ECO:0000313" key="5">
    <source>
        <dbReference type="Proteomes" id="UP000241639"/>
    </source>
</evidence>
<gene>
    <name evidence="4" type="ORF">C8J48_2242</name>
</gene>
<keyword evidence="1" id="KW-0175">Coiled coil</keyword>
<dbReference type="GO" id="GO:0009035">
    <property type="term" value="F:type I site-specific deoxyribonuclease activity"/>
    <property type="evidence" value="ECO:0007669"/>
    <property type="project" value="UniProtKB-EC"/>
</dbReference>
<dbReference type="PROSITE" id="PS51194">
    <property type="entry name" value="HELICASE_CTER"/>
    <property type="match status" value="1"/>
</dbReference>
<reference evidence="4 5" key="1">
    <citation type="submission" date="2018-04" db="EMBL/GenBank/DDBJ databases">
        <title>Genomic Encyclopedia of Archaeal and Bacterial Type Strains, Phase II (KMG-II): from individual species to whole genera.</title>
        <authorList>
            <person name="Goeker M."/>
        </authorList>
    </citation>
    <scope>NUCLEOTIDE SEQUENCE [LARGE SCALE GENOMIC DNA]</scope>
    <source>
        <strain evidence="4 5">DSM 45169</strain>
    </source>
</reference>
<dbReference type="Pfam" id="PF08463">
    <property type="entry name" value="EcoEI_R_C"/>
    <property type="match status" value="1"/>
</dbReference>
<dbReference type="InterPro" id="IPR013670">
    <property type="entry name" value="EcoEI_R_C_dom"/>
</dbReference>
<proteinExistence type="predicted"/>
<dbReference type="CDD" id="cd18799">
    <property type="entry name" value="SF2_C_EcoAI-like"/>
    <property type="match status" value="1"/>
</dbReference>
<sequence>MPLNVEFLAKFPQWKSVHEAAVEAESNVYVKPRTSLFYSRVTLERVVKWLYKNDDYLRYPPKEKPMLGDLIHERTFRENLSPGMFGPLKVIVKLGNLAVHEDTPIPVKDARLTFDHLFLFLSWLARYYAQPPVKNLKLDESLIPRTGAAPLPESREELVKLEKQIAEKDTKLLEITEENRRLREQLRAKEKERALKPKVEILPENEARTRQLLIDVMLREARWDPERENVQEFAVEGMPNKSGQGYCDYVLWGDDGLPLAVIEAKSTVRKPEEGKQKAVLYADLLQKKGRRPLIFYTNGYETWFWDDRDGPPRRVASFFRKDELEWILQRKETRKPLKDRVINMEIAGRPYQTEAIRRTAEALEAGKRHALLVMATGTGKTRTAIALVDFLKQAGWVRNVLFLADRRVLVNQASGEFKKHLPNETVCNLLEEKGDTSARLYFSTYQTMLNLVEPRPGDPIPFGSGHFDLIIIDEAHRSIYNEFGLIFQYFDALLVGLTATPKVEVHRDTYKFFGLEKGVPTFAYEYAQAVAEGYLVPVKPVEASLKFLKEGIKRGELVKDEQGEYDTKVKNVTGKDIVENSALNAWVFNWDTVRKALRLLMEKGIKVQGGDVLAKTIIFARTQEHARIIVEVFDEMYPHYQGHFAAAVHNNVDYVDRLIEKFKDREKWPQIAVSVDMLDTGVDIPEVANLVMFRPLDSFSKFWQMIGRGTRQCDDLFGPNQSKTHALLFDFCGNVEKFRFQEETETGHRVESITAKLFKQRVDLIRALREKPELEDLRQSLIRTVTLQLENLDEHHFAVRPHLQLVLKYRSPYSWAYIPDEDLKNLNFSLARLVIDDSSEEKKRFDLLMLRLQGAKLGIGEPRQVTSGWNRLKKVGERLLQKQNIHEVKKHAELIQRVVGEGFAEAAKIQELERIRVTLRELLSLLDRVQRVILYTDFTDSLGVITEDGVLPKTHDLSLYQEKVSKFIRKHQDHIAIQKLRKNKSITALDVQAFEEILFAEQVGTREEFEALFGEGGFSFGTFVRSLLGLELEAAREAFADLLGKTTLNANQIHFIQLIIDYLTKNGTLDPGQLMDEPFVALHREGVYGLFDEELVEEIVRVVRFVQKRANVDAG</sequence>
<dbReference type="InterPro" id="IPR007409">
    <property type="entry name" value="Restrct_endonuc_type1_HsdR_N"/>
</dbReference>
<dbReference type="CDD" id="cd18032">
    <property type="entry name" value="DEXHc_RE_I_III_res"/>
    <property type="match status" value="1"/>
</dbReference>
<name>A0A2T4ZCJ7_9BACL</name>
<dbReference type="PROSITE" id="PS51192">
    <property type="entry name" value="HELICASE_ATP_BIND_1"/>
    <property type="match status" value="1"/>
</dbReference>
<accession>A0A2T4ZCJ7</accession>
<evidence type="ECO:0000313" key="4">
    <source>
        <dbReference type="EMBL" id="PTM59613.1"/>
    </source>
</evidence>
<dbReference type="InterPro" id="IPR027417">
    <property type="entry name" value="P-loop_NTPase"/>
</dbReference>
<comment type="caution">
    <text evidence="4">The sequence shown here is derived from an EMBL/GenBank/DDBJ whole genome shotgun (WGS) entry which is preliminary data.</text>
</comment>
<dbReference type="EMBL" id="PZZP01000001">
    <property type="protein sequence ID" value="PTM59613.1"/>
    <property type="molecule type" value="Genomic_DNA"/>
</dbReference>
<dbReference type="PANTHER" id="PTHR47396:SF1">
    <property type="entry name" value="ATP-DEPENDENT HELICASE IRC3-RELATED"/>
    <property type="match status" value="1"/>
</dbReference>